<feature type="compositionally biased region" description="Polar residues" evidence="1">
    <location>
        <begin position="71"/>
        <end position="88"/>
    </location>
</feature>
<protein>
    <submittedName>
        <fullName evidence="2">Uncharacterized protein</fullName>
    </submittedName>
</protein>
<name>A0A4Z1IAC2_9HELO</name>
<accession>A0A4Z1IAC2</accession>
<organism evidence="2 3">
    <name type="scientific">Botryotinia narcissicola</name>
    <dbReference type="NCBI Taxonomy" id="278944"/>
    <lineage>
        <taxon>Eukaryota</taxon>
        <taxon>Fungi</taxon>
        <taxon>Dikarya</taxon>
        <taxon>Ascomycota</taxon>
        <taxon>Pezizomycotina</taxon>
        <taxon>Leotiomycetes</taxon>
        <taxon>Helotiales</taxon>
        <taxon>Sclerotiniaceae</taxon>
        <taxon>Botryotinia</taxon>
    </lineage>
</organism>
<feature type="compositionally biased region" description="Basic and acidic residues" evidence="1">
    <location>
        <begin position="31"/>
        <end position="41"/>
    </location>
</feature>
<comment type="caution">
    <text evidence="2">The sequence shown here is derived from an EMBL/GenBank/DDBJ whole genome shotgun (WGS) entry which is preliminary data.</text>
</comment>
<reference evidence="2 3" key="1">
    <citation type="submission" date="2017-12" db="EMBL/GenBank/DDBJ databases">
        <title>Comparative genomics of Botrytis spp.</title>
        <authorList>
            <person name="Valero-Jimenez C.A."/>
            <person name="Tapia P."/>
            <person name="Veloso J."/>
            <person name="Silva-Moreno E."/>
            <person name="Staats M."/>
            <person name="Valdes J.H."/>
            <person name="Van Kan J.A.L."/>
        </authorList>
    </citation>
    <scope>NUCLEOTIDE SEQUENCE [LARGE SCALE GENOMIC DNA]</scope>
    <source>
        <strain evidence="2 3">MUCL2120</strain>
    </source>
</reference>
<feature type="region of interest" description="Disordered" evidence="1">
    <location>
        <begin position="1"/>
        <end position="132"/>
    </location>
</feature>
<sequence length="132" mass="14160">MPNQNSQSNNNAADGEQLPPIRLAGESMEQSFDRVAREAQRSRVAPDSLLEHSITRVWGNSAERVHMHGNPQANNSTSCYVVTSNPQNRSETSSSGQHSSSARQASHGSDAVTSNGNALRQSNTGARRDDSG</sequence>
<keyword evidence="3" id="KW-1185">Reference proteome</keyword>
<evidence type="ECO:0000256" key="1">
    <source>
        <dbReference type="SAM" id="MobiDB-lite"/>
    </source>
</evidence>
<feature type="compositionally biased region" description="Low complexity" evidence="1">
    <location>
        <begin position="89"/>
        <end position="109"/>
    </location>
</feature>
<feature type="compositionally biased region" description="Low complexity" evidence="1">
    <location>
        <begin position="1"/>
        <end position="13"/>
    </location>
</feature>
<feature type="compositionally biased region" description="Polar residues" evidence="1">
    <location>
        <begin position="111"/>
        <end position="125"/>
    </location>
</feature>
<evidence type="ECO:0000313" key="3">
    <source>
        <dbReference type="Proteomes" id="UP000297452"/>
    </source>
</evidence>
<dbReference type="EMBL" id="PQXJ01000291">
    <property type="protein sequence ID" value="TGO53597.1"/>
    <property type="molecule type" value="Genomic_DNA"/>
</dbReference>
<dbReference type="Proteomes" id="UP000297452">
    <property type="component" value="Unassembled WGS sequence"/>
</dbReference>
<dbReference type="AlphaFoldDB" id="A0A4Z1IAC2"/>
<dbReference type="OrthoDB" id="10439506at2759"/>
<gene>
    <name evidence="2" type="ORF">BOTNAR_0291g00180</name>
</gene>
<evidence type="ECO:0000313" key="2">
    <source>
        <dbReference type="EMBL" id="TGO53597.1"/>
    </source>
</evidence>
<proteinExistence type="predicted"/>